<dbReference type="EMBL" id="FNTX01000001">
    <property type="protein sequence ID" value="SED50974.1"/>
    <property type="molecule type" value="Genomic_DNA"/>
</dbReference>
<dbReference type="Pfam" id="PF13845">
    <property type="entry name" value="Septum_form"/>
    <property type="match status" value="1"/>
</dbReference>
<dbReference type="InterPro" id="IPR026004">
    <property type="entry name" value="Septum_form"/>
</dbReference>
<proteinExistence type="predicted"/>
<dbReference type="RefSeq" id="WP_175476877.1">
    <property type="nucleotide sequence ID" value="NZ_FNTX01000001.1"/>
</dbReference>
<feature type="domain" description="Septum formation-related" evidence="1">
    <location>
        <begin position="34"/>
        <end position="132"/>
    </location>
</feature>
<accession>A0A1H5BA57</accession>
<reference evidence="3" key="1">
    <citation type="submission" date="2016-10" db="EMBL/GenBank/DDBJ databases">
        <authorList>
            <person name="Varghese N."/>
            <person name="Submissions S."/>
        </authorList>
    </citation>
    <scope>NUCLEOTIDE SEQUENCE [LARGE SCALE GENOMIC DNA]</scope>
    <source>
        <strain evidence="3">DSM 21368</strain>
    </source>
</reference>
<dbReference type="STRING" id="648782.SAMN04488554_0042"/>
<dbReference type="Proteomes" id="UP000199220">
    <property type="component" value="Unassembled WGS sequence"/>
</dbReference>
<evidence type="ECO:0000313" key="3">
    <source>
        <dbReference type="Proteomes" id="UP000199220"/>
    </source>
</evidence>
<sequence length="151" mass="16072">MNTRAITRSALAAVGVVGVAVSMSACSLLGGQVATAEVGECTQIADLQSDEITEIPTVDCSEEHDAQFFHKFDLPDGDFPGNDGVQTAAEEGCMSEFENFVGTPYQESALFGNFIAPTQETWDQANDREVLCIVYLNDGTTTTESFEGSGL</sequence>
<dbReference type="AlphaFoldDB" id="A0A1H5BA57"/>
<evidence type="ECO:0000259" key="1">
    <source>
        <dbReference type="Pfam" id="PF13845"/>
    </source>
</evidence>
<evidence type="ECO:0000313" key="2">
    <source>
        <dbReference type="EMBL" id="SED50974.1"/>
    </source>
</evidence>
<gene>
    <name evidence="2" type="ORF">SAMN04488554_0042</name>
</gene>
<protein>
    <submittedName>
        <fullName evidence="2">Septum formation</fullName>
    </submittedName>
</protein>
<dbReference type="PROSITE" id="PS51257">
    <property type="entry name" value="PROKAR_LIPOPROTEIN"/>
    <property type="match status" value="1"/>
</dbReference>
<name>A0A1H5BA57_9MICO</name>
<organism evidence="2 3">
    <name type="scientific">Ruania alba</name>
    <dbReference type="NCBI Taxonomy" id="648782"/>
    <lineage>
        <taxon>Bacteria</taxon>
        <taxon>Bacillati</taxon>
        <taxon>Actinomycetota</taxon>
        <taxon>Actinomycetes</taxon>
        <taxon>Micrococcales</taxon>
        <taxon>Ruaniaceae</taxon>
        <taxon>Ruania</taxon>
    </lineage>
</organism>
<keyword evidence="3" id="KW-1185">Reference proteome</keyword>